<feature type="transmembrane region" description="Helical" evidence="6">
    <location>
        <begin position="291"/>
        <end position="308"/>
    </location>
</feature>
<dbReference type="RefSeq" id="WP_167171524.1">
    <property type="nucleotide sequence ID" value="NZ_BAAAOO010000006.1"/>
</dbReference>
<feature type="transmembrane region" description="Helical" evidence="6">
    <location>
        <begin position="380"/>
        <end position="400"/>
    </location>
</feature>
<proteinExistence type="predicted"/>
<keyword evidence="2" id="KW-1003">Cell membrane</keyword>
<evidence type="ECO:0000256" key="2">
    <source>
        <dbReference type="ARBA" id="ARBA00022475"/>
    </source>
</evidence>
<dbReference type="PANTHER" id="PTHR30250:SF11">
    <property type="entry name" value="O-ANTIGEN TRANSPORTER-RELATED"/>
    <property type="match status" value="1"/>
</dbReference>
<feature type="transmembrane region" description="Helical" evidence="6">
    <location>
        <begin position="142"/>
        <end position="163"/>
    </location>
</feature>
<comment type="subcellular location">
    <subcellularLocation>
        <location evidence="1">Cell membrane</location>
        <topology evidence="1">Multi-pass membrane protein</topology>
    </subcellularLocation>
</comment>
<feature type="transmembrane region" description="Helical" evidence="6">
    <location>
        <begin position="86"/>
        <end position="107"/>
    </location>
</feature>
<evidence type="ECO:0000256" key="4">
    <source>
        <dbReference type="ARBA" id="ARBA00022989"/>
    </source>
</evidence>
<protein>
    <submittedName>
        <fullName evidence="7">O-antigen/teichoic acid export membrane protein</fullName>
    </submittedName>
</protein>
<feature type="transmembrane region" description="Helical" evidence="6">
    <location>
        <begin position="352"/>
        <end position="374"/>
    </location>
</feature>
<feature type="transmembrane region" description="Helical" evidence="6">
    <location>
        <begin position="175"/>
        <end position="197"/>
    </location>
</feature>
<feature type="transmembrane region" description="Helical" evidence="6">
    <location>
        <begin position="45"/>
        <end position="65"/>
    </location>
</feature>
<evidence type="ECO:0000313" key="8">
    <source>
        <dbReference type="Proteomes" id="UP000749311"/>
    </source>
</evidence>
<evidence type="ECO:0000313" key="7">
    <source>
        <dbReference type="EMBL" id="NIH58659.1"/>
    </source>
</evidence>
<feature type="transmembrane region" description="Helical" evidence="6">
    <location>
        <begin position="113"/>
        <end position="135"/>
    </location>
</feature>
<evidence type="ECO:0000256" key="1">
    <source>
        <dbReference type="ARBA" id="ARBA00004651"/>
    </source>
</evidence>
<keyword evidence="8" id="KW-1185">Reference proteome</keyword>
<keyword evidence="3 6" id="KW-0812">Transmembrane</keyword>
<dbReference type="Proteomes" id="UP000749311">
    <property type="component" value="Unassembled WGS sequence"/>
</dbReference>
<reference evidence="7 8" key="1">
    <citation type="submission" date="2020-02" db="EMBL/GenBank/DDBJ databases">
        <title>Sequencing the genomes of 1000 actinobacteria strains.</title>
        <authorList>
            <person name="Klenk H.-P."/>
        </authorList>
    </citation>
    <scope>NUCLEOTIDE SEQUENCE [LARGE SCALE GENOMIC DNA]</scope>
    <source>
        <strain evidence="7 8">DSM 19609</strain>
    </source>
</reference>
<dbReference type="EMBL" id="JAAMOZ010000004">
    <property type="protein sequence ID" value="NIH58659.1"/>
    <property type="molecule type" value="Genomic_DNA"/>
</dbReference>
<feature type="transmembrane region" description="Helical" evidence="6">
    <location>
        <begin position="320"/>
        <end position="345"/>
    </location>
</feature>
<sequence>MDARLAALKRLSAFVLTSGMSSLVSLIAVPVIIARAGDYQWGIQAAIQSAATLFGVVVAFGWGTTGTGEVAILPVAERPQFYAGSLVSRIYLWLLTYPLMALVMALLNPDFVLLVLVGSATYLMPFLGASWYFVGESKPSRLFWFDALPQTTGLAASVVTMLITSDLVATVTTQLIFNTIGVSVSALVVFRTSAAPVRLNWSIPAAFRRLWGQRHSVATSAASSLYVSTPLLVLNALHPSAMSLYAMGDKLFRFGLTAFTPVLQFIQGWLPEGGRENLAYRVKRAAQFVPFISLVGAACILALGPWASRLLSANQIDFGFGMSLPFALVFFAVSITQVLGLACLVQLKRTKALATSTIIGATAGIPLVILSAWFFAAQGVAWALVVSEIAVLVYQAVAVARELRQRTVER</sequence>
<evidence type="ECO:0000256" key="5">
    <source>
        <dbReference type="ARBA" id="ARBA00023136"/>
    </source>
</evidence>
<evidence type="ECO:0000256" key="6">
    <source>
        <dbReference type="SAM" id="Phobius"/>
    </source>
</evidence>
<dbReference type="InterPro" id="IPR050833">
    <property type="entry name" value="Poly_Biosynth_Transport"/>
</dbReference>
<comment type="caution">
    <text evidence="7">The sequence shown here is derived from an EMBL/GenBank/DDBJ whole genome shotgun (WGS) entry which is preliminary data.</text>
</comment>
<feature type="transmembrane region" description="Helical" evidence="6">
    <location>
        <begin position="12"/>
        <end position="33"/>
    </location>
</feature>
<keyword evidence="5 6" id="KW-0472">Membrane</keyword>
<dbReference type="PANTHER" id="PTHR30250">
    <property type="entry name" value="PST FAMILY PREDICTED COLANIC ACID TRANSPORTER"/>
    <property type="match status" value="1"/>
</dbReference>
<gene>
    <name evidence="7" type="ORF">FB473_003356</name>
</gene>
<keyword evidence="4 6" id="KW-1133">Transmembrane helix</keyword>
<evidence type="ECO:0000256" key="3">
    <source>
        <dbReference type="ARBA" id="ARBA00022692"/>
    </source>
</evidence>
<accession>A0ABX0SJZ5</accession>
<organism evidence="7 8">
    <name type="scientific">Brooklawnia cerclae</name>
    <dbReference type="NCBI Taxonomy" id="349934"/>
    <lineage>
        <taxon>Bacteria</taxon>
        <taxon>Bacillati</taxon>
        <taxon>Actinomycetota</taxon>
        <taxon>Actinomycetes</taxon>
        <taxon>Propionibacteriales</taxon>
        <taxon>Propionibacteriaceae</taxon>
        <taxon>Brooklawnia</taxon>
    </lineage>
</organism>
<name>A0ABX0SJZ5_9ACTN</name>